<name>A0A6A6UWL9_9PLEO</name>
<accession>A0A6A6UWL9</accession>
<protein>
    <submittedName>
        <fullName evidence="1">Uncharacterized protein</fullName>
    </submittedName>
</protein>
<dbReference type="AlphaFoldDB" id="A0A6A6UWL9"/>
<proteinExistence type="predicted"/>
<keyword evidence="2" id="KW-1185">Reference proteome</keyword>
<organism evidence="1 2">
    <name type="scientific">Sporormia fimetaria CBS 119925</name>
    <dbReference type="NCBI Taxonomy" id="1340428"/>
    <lineage>
        <taxon>Eukaryota</taxon>
        <taxon>Fungi</taxon>
        <taxon>Dikarya</taxon>
        <taxon>Ascomycota</taxon>
        <taxon>Pezizomycotina</taxon>
        <taxon>Dothideomycetes</taxon>
        <taxon>Pleosporomycetidae</taxon>
        <taxon>Pleosporales</taxon>
        <taxon>Sporormiaceae</taxon>
        <taxon>Sporormia</taxon>
    </lineage>
</organism>
<dbReference type="EMBL" id="MU006614">
    <property type="protein sequence ID" value="KAF2742159.1"/>
    <property type="molecule type" value="Genomic_DNA"/>
</dbReference>
<evidence type="ECO:0000313" key="1">
    <source>
        <dbReference type="EMBL" id="KAF2742159.1"/>
    </source>
</evidence>
<evidence type="ECO:0000313" key="2">
    <source>
        <dbReference type="Proteomes" id="UP000799440"/>
    </source>
</evidence>
<reference evidence="1" key="1">
    <citation type="journal article" date="2020" name="Stud. Mycol.">
        <title>101 Dothideomycetes genomes: a test case for predicting lifestyles and emergence of pathogens.</title>
        <authorList>
            <person name="Haridas S."/>
            <person name="Albert R."/>
            <person name="Binder M."/>
            <person name="Bloem J."/>
            <person name="Labutti K."/>
            <person name="Salamov A."/>
            <person name="Andreopoulos B."/>
            <person name="Baker S."/>
            <person name="Barry K."/>
            <person name="Bills G."/>
            <person name="Bluhm B."/>
            <person name="Cannon C."/>
            <person name="Castanera R."/>
            <person name="Culley D."/>
            <person name="Daum C."/>
            <person name="Ezra D."/>
            <person name="Gonzalez J."/>
            <person name="Henrissat B."/>
            <person name="Kuo A."/>
            <person name="Liang C."/>
            <person name="Lipzen A."/>
            <person name="Lutzoni F."/>
            <person name="Magnuson J."/>
            <person name="Mondo S."/>
            <person name="Nolan M."/>
            <person name="Ohm R."/>
            <person name="Pangilinan J."/>
            <person name="Park H.-J."/>
            <person name="Ramirez L."/>
            <person name="Alfaro M."/>
            <person name="Sun H."/>
            <person name="Tritt A."/>
            <person name="Yoshinaga Y."/>
            <person name="Zwiers L.-H."/>
            <person name="Turgeon B."/>
            <person name="Goodwin S."/>
            <person name="Spatafora J."/>
            <person name="Crous P."/>
            <person name="Grigoriev I."/>
        </authorList>
    </citation>
    <scope>NUCLEOTIDE SEQUENCE</scope>
    <source>
        <strain evidence="1">CBS 119925</strain>
    </source>
</reference>
<sequence>MTKLERREKFLRKEATWRQIPLASPSGRLVCKLQAVFADQDFVNEINSLEGGDMGFYDPDFNSLPQRAVFLPQGIKLGWYYNELLSHRFERLRAGYDDKFGYHVDWIKDEIDKRLDQFFELGKGAGLKHMDCRWKHKADSGEGHAQMQK</sequence>
<gene>
    <name evidence="1" type="ORF">M011DRAFT_490817</name>
</gene>
<dbReference type="Proteomes" id="UP000799440">
    <property type="component" value="Unassembled WGS sequence"/>
</dbReference>
<dbReference type="OrthoDB" id="73875at2759"/>